<dbReference type="InterPro" id="IPR036047">
    <property type="entry name" value="F-box-like_dom_sf"/>
</dbReference>
<reference evidence="3" key="2">
    <citation type="journal article" date="2022" name="Microb. Genom.">
        <title>A chromosome-scale genome assembly of the tomato pathogen Cladosporium fulvum reveals a compartmentalized genome architecture and the presence of a dispensable chromosome.</title>
        <authorList>
            <person name="Zaccaron A.Z."/>
            <person name="Chen L.H."/>
            <person name="Samaras A."/>
            <person name="Stergiopoulos I."/>
        </authorList>
    </citation>
    <scope>NUCLEOTIDE SEQUENCE</scope>
    <source>
        <strain evidence="3">Race5_Kim</strain>
    </source>
</reference>
<dbReference type="SUPFAM" id="SSF81383">
    <property type="entry name" value="F-box domain"/>
    <property type="match status" value="1"/>
</dbReference>
<feature type="domain" description="F-box" evidence="2">
    <location>
        <begin position="69"/>
        <end position="102"/>
    </location>
</feature>
<sequence length="248" mass="27409">MGSPQNTEMDTAMDIDSTAQDIQVPSTREAMETDTSETTPLDIVCQQVENLNLNLNTNPQATHKVFSNPKLLSKILLNLPVLDLLTRCHLVSRTWHHTISTTPSLQQALFFAPVPGIRIQYLDNHWATISSKPTIVPANEITANPFLSRVQGPITVSPSSQCYTHPAVMRSEASWRRMLISQPMIAAVVIRCSDVEILDGEVSRAIEEDREGLKLGFERGSRFLENLADMKGACVGAEIEGAEGWSRV</sequence>
<protein>
    <recommendedName>
        <fullName evidence="2">F-box domain-containing protein</fullName>
    </recommendedName>
</protein>
<accession>A0A9Q8UUL7</accession>
<feature type="region of interest" description="Disordered" evidence="1">
    <location>
        <begin position="1"/>
        <end position="27"/>
    </location>
</feature>
<proteinExistence type="predicted"/>
<feature type="compositionally biased region" description="Polar residues" evidence="1">
    <location>
        <begin position="17"/>
        <end position="26"/>
    </location>
</feature>
<evidence type="ECO:0000313" key="3">
    <source>
        <dbReference type="EMBL" id="UJO23066.1"/>
    </source>
</evidence>
<name>A0A9Q8UUL7_PASFU</name>
<dbReference type="RefSeq" id="XP_047767432.1">
    <property type="nucleotide sequence ID" value="XM_047911589.1"/>
</dbReference>
<dbReference type="AlphaFoldDB" id="A0A9Q8UUL7"/>
<keyword evidence="4" id="KW-1185">Reference proteome</keyword>
<evidence type="ECO:0000256" key="1">
    <source>
        <dbReference type="SAM" id="MobiDB-lite"/>
    </source>
</evidence>
<dbReference type="Pfam" id="PF00646">
    <property type="entry name" value="F-box"/>
    <property type="match status" value="1"/>
</dbReference>
<dbReference type="EMBL" id="CP090172">
    <property type="protein sequence ID" value="UJO23066.1"/>
    <property type="molecule type" value="Genomic_DNA"/>
</dbReference>
<dbReference type="Proteomes" id="UP000756132">
    <property type="component" value="Chromosome 10"/>
</dbReference>
<reference evidence="3" key="1">
    <citation type="submission" date="2021-12" db="EMBL/GenBank/DDBJ databases">
        <authorList>
            <person name="Zaccaron A."/>
            <person name="Stergiopoulos I."/>
        </authorList>
    </citation>
    <scope>NUCLEOTIDE SEQUENCE</scope>
    <source>
        <strain evidence="3">Race5_Kim</strain>
    </source>
</reference>
<evidence type="ECO:0000259" key="2">
    <source>
        <dbReference type="Pfam" id="PF00646"/>
    </source>
</evidence>
<dbReference type="GeneID" id="71992319"/>
<gene>
    <name evidence="3" type="ORF">CLAFUR5_12441</name>
</gene>
<dbReference type="KEGG" id="ffu:CLAFUR5_12441"/>
<organism evidence="3 4">
    <name type="scientific">Passalora fulva</name>
    <name type="common">Tomato leaf mold</name>
    <name type="synonym">Cladosporium fulvum</name>
    <dbReference type="NCBI Taxonomy" id="5499"/>
    <lineage>
        <taxon>Eukaryota</taxon>
        <taxon>Fungi</taxon>
        <taxon>Dikarya</taxon>
        <taxon>Ascomycota</taxon>
        <taxon>Pezizomycotina</taxon>
        <taxon>Dothideomycetes</taxon>
        <taxon>Dothideomycetidae</taxon>
        <taxon>Mycosphaerellales</taxon>
        <taxon>Mycosphaerellaceae</taxon>
        <taxon>Fulvia</taxon>
    </lineage>
</organism>
<evidence type="ECO:0000313" key="4">
    <source>
        <dbReference type="Proteomes" id="UP000756132"/>
    </source>
</evidence>
<dbReference type="InterPro" id="IPR001810">
    <property type="entry name" value="F-box_dom"/>
</dbReference>
<dbReference type="OrthoDB" id="3645130at2759"/>